<name>A0ABU4Z7W5_9HYPH</name>
<evidence type="ECO:0000313" key="2">
    <source>
        <dbReference type="Proteomes" id="UP001271249"/>
    </source>
</evidence>
<sequence>MSTSLQISDRQATTVAWGVAFVTLTASIAHAQENADELAKKLSNPIAALISVPLQSNFDFGAGADDHGFAYTLNVQPVIPISISDDWNLISRTIIPIAYRDYLPPPDGDVAGLGDITQSLFFSPKTPGASGIIWGAGPVFLIPSATDDFLGTGKFGIGPTAVALKQTGPWTVGLLANHIWSVAGEHDREDINQTFLQPFLSYSLGHGTTISLNAESSYDWVAKQWTVPINLGVSQVFKIGDQAMSLQVGGKYYAEAPEGGPEWGIRTTLTFLFPAN</sequence>
<dbReference type="Proteomes" id="UP001271249">
    <property type="component" value="Unassembled WGS sequence"/>
</dbReference>
<gene>
    <name evidence="1" type="ORF">RFN29_27665</name>
</gene>
<dbReference type="EMBL" id="JAVIJC010000037">
    <property type="protein sequence ID" value="MDX8495341.1"/>
    <property type="molecule type" value="Genomic_DNA"/>
</dbReference>
<keyword evidence="2" id="KW-1185">Reference proteome</keyword>
<protein>
    <submittedName>
        <fullName evidence="1">Transporter</fullName>
    </submittedName>
</protein>
<reference evidence="1 2" key="1">
    <citation type="submission" date="2023-08" db="EMBL/GenBank/DDBJ databases">
        <title>Implementing the SeqCode for naming new Mesorhizobium species isolated from Vachellia karroo root nodules.</title>
        <authorList>
            <person name="Van Lill M."/>
        </authorList>
    </citation>
    <scope>NUCLEOTIDE SEQUENCE [LARGE SCALE GENOMIC DNA]</scope>
    <source>
        <strain evidence="1 2">VK22B</strain>
    </source>
</reference>
<comment type="caution">
    <text evidence="1">The sequence shown here is derived from an EMBL/GenBank/DDBJ whole genome shotgun (WGS) entry which is preliminary data.</text>
</comment>
<proteinExistence type="predicted"/>
<accession>A0ABU4Z7W5</accession>
<organism evidence="1 2">
    <name type="scientific">Mesorhizobium captivum</name>
    <dbReference type="NCBI Taxonomy" id="3072319"/>
    <lineage>
        <taxon>Bacteria</taxon>
        <taxon>Pseudomonadati</taxon>
        <taxon>Pseudomonadota</taxon>
        <taxon>Alphaproteobacteria</taxon>
        <taxon>Hyphomicrobiales</taxon>
        <taxon>Phyllobacteriaceae</taxon>
        <taxon>Mesorhizobium</taxon>
    </lineage>
</organism>
<dbReference type="RefSeq" id="WP_320229120.1">
    <property type="nucleotide sequence ID" value="NZ_JAVIJB010000037.1"/>
</dbReference>
<evidence type="ECO:0000313" key="1">
    <source>
        <dbReference type="EMBL" id="MDX8495341.1"/>
    </source>
</evidence>